<feature type="compositionally biased region" description="Basic and acidic residues" evidence="1">
    <location>
        <begin position="1"/>
        <end position="14"/>
    </location>
</feature>
<protein>
    <submittedName>
        <fullName evidence="2">Uncharacterized protein</fullName>
    </submittedName>
</protein>
<dbReference type="Proteomes" id="UP000886653">
    <property type="component" value="Unassembled WGS sequence"/>
</dbReference>
<comment type="caution">
    <text evidence="2">The sequence shown here is derived from an EMBL/GenBank/DDBJ whole genome shotgun (WGS) entry which is preliminary data.</text>
</comment>
<feature type="region of interest" description="Disordered" evidence="1">
    <location>
        <begin position="1"/>
        <end position="34"/>
    </location>
</feature>
<feature type="region of interest" description="Disordered" evidence="1">
    <location>
        <begin position="186"/>
        <end position="247"/>
    </location>
</feature>
<dbReference type="AlphaFoldDB" id="A0A9P6NAA9"/>
<reference evidence="2" key="1">
    <citation type="submission" date="2013-11" db="EMBL/GenBank/DDBJ databases">
        <title>Genome sequence of the fusiform rust pathogen reveals effectors for host alternation and coevolution with pine.</title>
        <authorList>
            <consortium name="DOE Joint Genome Institute"/>
            <person name="Smith K."/>
            <person name="Pendleton A."/>
            <person name="Kubisiak T."/>
            <person name="Anderson C."/>
            <person name="Salamov A."/>
            <person name="Aerts A."/>
            <person name="Riley R."/>
            <person name="Clum A."/>
            <person name="Lindquist E."/>
            <person name="Ence D."/>
            <person name="Campbell M."/>
            <person name="Kronenberg Z."/>
            <person name="Feau N."/>
            <person name="Dhillon B."/>
            <person name="Hamelin R."/>
            <person name="Burleigh J."/>
            <person name="Smith J."/>
            <person name="Yandell M."/>
            <person name="Nelson C."/>
            <person name="Grigoriev I."/>
            <person name="Davis J."/>
        </authorList>
    </citation>
    <scope>NUCLEOTIDE SEQUENCE</scope>
    <source>
        <strain evidence="2">G11</strain>
    </source>
</reference>
<feature type="region of interest" description="Disordered" evidence="1">
    <location>
        <begin position="68"/>
        <end position="98"/>
    </location>
</feature>
<gene>
    <name evidence="2" type="ORF">CROQUDRAFT_97791</name>
</gene>
<feature type="compositionally biased region" description="Polar residues" evidence="1">
    <location>
        <begin position="70"/>
        <end position="96"/>
    </location>
</feature>
<dbReference type="EMBL" id="MU167355">
    <property type="protein sequence ID" value="KAG0142258.1"/>
    <property type="molecule type" value="Genomic_DNA"/>
</dbReference>
<proteinExistence type="predicted"/>
<evidence type="ECO:0000313" key="2">
    <source>
        <dbReference type="EMBL" id="KAG0142258.1"/>
    </source>
</evidence>
<name>A0A9P6NAA9_9BASI</name>
<evidence type="ECO:0000313" key="3">
    <source>
        <dbReference type="Proteomes" id="UP000886653"/>
    </source>
</evidence>
<feature type="compositionally biased region" description="Polar residues" evidence="1">
    <location>
        <begin position="230"/>
        <end position="246"/>
    </location>
</feature>
<keyword evidence="3" id="KW-1185">Reference proteome</keyword>
<accession>A0A9P6NAA9</accession>
<organism evidence="2 3">
    <name type="scientific">Cronartium quercuum f. sp. fusiforme G11</name>
    <dbReference type="NCBI Taxonomy" id="708437"/>
    <lineage>
        <taxon>Eukaryota</taxon>
        <taxon>Fungi</taxon>
        <taxon>Dikarya</taxon>
        <taxon>Basidiomycota</taxon>
        <taxon>Pucciniomycotina</taxon>
        <taxon>Pucciniomycetes</taxon>
        <taxon>Pucciniales</taxon>
        <taxon>Coleosporiaceae</taxon>
        <taxon>Cronartium</taxon>
    </lineage>
</organism>
<feature type="compositionally biased region" description="Pro residues" evidence="1">
    <location>
        <begin position="194"/>
        <end position="205"/>
    </location>
</feature>
<sequence length="279" mass="31684">MSHNSTNHELKMEEMSVNNEEEQHKDQELTAPNQPVYPLAPMYQQQPMQALPAQQFQVPGYQHQGRLNPVQLNPIGNQHQPELNHPAQQPVQNQQSLPPPVPVHLASAWDNGITEYYSANLQWWQAFHEENNNPAALLIGHSAVTKARSALHILENDLHIPQERIVQEIQTWTPVGTRVWLVTEWSLPSDSSPKPSPIPARPRTPPIIDQQASEADDEGRNPRDGIWRWSKSQPQSRPWSRPWSKTKQGRMSVEAAVTILVLSTTDYERSIGVKSHSLI</sequence>
<evidence type="ECO:0000256" key="1">
    <source>
        <dbReference type="SAM" id="MobiDB-lite"/>
    </source>
</evidence>